<dbReference type="InterPro" id="IPR038089">
    <property type="entry name" value="Med31_sf"/>
</dbReference>
<dbReference type="GO" id="GO:0006355">
    <property type="term" value="P:regulation of DNA-templated transcription"/>
    <property type="evidence" value="ECO:0007669"/>
    <property type="project" value="InterPro"/>
</dbReference>
<proteinExistence type="inferred from homology"/>
<evidence type="ECO:0000256" key="6">
    <source>
        <dbReference type="ARBA" id="ARBA00023242"/>
    </source>
</evidence>
<comment type="subcellular location">
    <subcellularLocation>
        <location evidence="1 7">Nucleus</location>
    </subcellularLocation>
</comment>
<evidence type="ECO:0000256" key="7">
    <source>
        <dbReference type="RuleBase" id="RU364129"/>
    </source>
</evidence>
<dbReference type="PANTHER" id="PTHR13186">
    <property type="entry name" value="MEDIATOR OF RNA POLYMERASE II TRANSCRIPTION SUBUNIT 31"/>
    <property type="match status" value="1"/>
</dbReference>
<gene>
    <name evidence="8" type="ORF">Vbra_5361</name>
</gene>
<evidence type="ECO:0000256" key="2">
    <source>
        <dbReference type="ARBA" id="ARBA00006378"/>
    </source>
</evidence>
<dbReference type="InParanoid" id="A0A0G4ERK5"/>
<evidence type="ECO:0000313" key="9">
    <source>
        <dbReference type="Proteomes" id="UP000041254"/>
    </source>
</evidence>
<dbReference type="VEuPathDB" id="CryptoDB:Vbra_5361"/>
<evidence type="ECO:0000256" key="4">
    <source>
        <dbReference type="ARBA" id="ARBA00023159"/>
    </source>
</evidence>
<comment type="function">
    <text evidence="7">Component of the Mediator complex, a coactivator involved in the regulated transcription of nearly all RNA polymerase II-dependent genes. Mediator functions as a bridge to convey information from gene-specific regulatory proteins to the basal RNA polymerase II transcription machinery. Mediator is recruited to promoters by direct interactions with regulatory proteins and serves as a scaffold for the assembly of a functional preinitiation complex with RNA polymerase II and the general transcription factors.</text>
</comment>
<comment type="similarity">
    <text evidence="2 7">Belongs to the Mediator complex subunit 31 family.</text>
</comment>
<dbReference type="PhylomeDB" id="A0A0G4ERK5"/>
<keyword evidence="4 7" id="KW-0010">Activator</keyword>
<keyword evidence="9" id="KW-1185">Reference proteome</keyword>
<dbReference type="AlphaFoldDB" id="A0A0G4ERK5"/>
<evidence type="ECO:0000313" key="8">
    <source>
        <dbReference type="EMBL" id="CEM00042.1"/>
    </source>
</evidence>
<reference evidence="8 9" key="1">
    <citation type="submission" date="2014-11" db="EMBL/GenBank/DDBJ databases">
        <authorList>
            <person name="Zhu J."/>
            <person name="Qi W."/>
            <person name="Song R."/>
        </authorList>
    </citation>
    <scope>NUCLEOTIDE SEQUENCE [LARGE SCALE GENOMIC DNA]</scope>
</reference>
<evidence type="ECO:0000256" key="5">
    <source>
        <dbReference type="ARBA" id="ARBA00023163"/>
    </source>
</evidence>
<keyword evidence="3 7" id="KW-0805">Transcription regulation</keyword>
<dbReference type="Gene3D" id="1.10.10.1340">
    <property type="entry name" value="Mediator of RNA polymerase II, submodule Med31 (Soh1)"/>
    <property type="match status" value="1"/>
</dbReference>
<keyword evidence="6 7" id="KW-0539">Nucleus</keyword>
<dbReference type="GO" id="GO:0003712">
    <property type="term" value="F:transcription coregulator activity"/>
    <property type="evidence" value="ECO:0007669"/>
    <property type="project" value="InterPro"/>
</dbReference>
<evidence type="ECO:0000256" key="1">
    <source>
        <dbReference type="ARBA" id="ARBA00004123"/>
    </source>
</evidence>
<dbReference type="InterPro" id="IPR008831">
    <property type="entry name" value="Mediator_Med31"/>
</dbReference>
<dbReference type="Pfam" id="PF05669">
    <property type="entry name" value="Med31"/>
    <property type="match status" value="1"/>
</dbReference>
<evidence type="ECO:0000256" key="3">
    <source>
        <dbReference type="ARBA" id="ARBA00023015"/>
    </source>
</evidence>
<dbReference type="GO" id="GO:0016592">
    <property type="term" value="C:mediator complex"/>
    <property type="evidence" value="ECO:0007669"/>
    <property type="project" value="InterPro"/>
</dbReference>
<dbReference type="FunCoup" id="A0A0G4ERK5">
    <property type="interactions" value="146"/>
</dbReference>
<name>A0A0G4ERK5_VITBC</name>
<keyword evidence="5 7" id="KW-0804">Transcription</keyword>
<comment type="subunit">
    <text evidence="7">Component of the Mediator complex.</text>
</comment>
<accession>A0A0G4ERK5</accession>
<dbReference type="EMBL" id="CDMY01000294">
    <property type="protein sequence ID" value="CEM00042.1"/>
    <property type="molecule type" value="Genomic_DNA"/>
</dbReference>
<protein>
    <recommendedName>
        <fullName evidence="7">Mediator of RNA polymerase II transcription subunit 31</fullName>
    </recommendedName>
</protein>
<dbReference type="STRING" id="1169540.A0A0G4ERK5"/>
<organism evidence="8 9">
    <name type="scientific">Vitrella brassicaformis (strain CCMP3155)</name>
    <dbReference type="NCBI Taxonomy" id="1169540"/>
    <lineage>
        <taxon>Eukaryota</taxon>
        <taxon>Sar</taxon>
        <taxon>Alveolata</taxon>
        <taxon>Colpodellida</taxon>
        <taxon>Vitrellaceae</taxon>
        <taxon>Vitrella</taxon>
    </lineage>
</organism>
<dbReference type="OrthoDB" id="10257739at2759"/>
<sequence length="116" mass="13350">MASSASGAGSENSLRFQQELEFVQMLADPRYLHYLAEKRYFREAAFVNFLAYLQYWRTPPYLKYIQYPHCLQVLSWLQDTEFRASLENETAINALTDAQALSWLHHGKISNTPGGG</sequence>
<dbReference type="Proteomes" id="UP000041254">
    <property type="component" value="Unassembled WGS sequence"/>
</dbReference>
<dbReference type="OMA" id="QGILNQP"/>